<evidence type="ECO:0000313" key="2">
    <source>
        <dbReference type="EMBL" id="SMB33504.1"/>
    </source>
</evidence>
<geneLocation type="plasmid" evidence="2 3">
    <name>SDENCHOLpc</name>
</geneLocation>
<proteinExistence type="predicted"/>
<keyword evidence="1" id="KW-0472">Membrane</keyword>
<organism evidence="2 3">
    <name type="scientific">Sterolibacterium denitrificans</name>
    <dbReference type="NCBI Taxonomy" id="157592"/>
    <lineage>
        <taxon>Bacteria</taxon>
        <taxon>Pseudomonadati</taxon>
        <taxon>Pseudomonadota</taxon>
        <taxon>Betaproteobacteria</taxon>
        <taxon>Nitrosomonadales</taxon>
        <taxon>Sterolibacteriaceae</taxon>
        <taxon>Sterolibacterium</taxon>
    </lineage>
</organism>
<name>A0A7Z7MWF3_9PROT</name>
<sequence>MLTDTQNLIPDAAVLAVLLAVADAVLARAKKAKNRRKPA</sequence>
<feature type="transmembrane region" description="Helical" evidence="1">
    <location>
        <begin position="12"/>
        <end position="29"/>
    </location>
</feature>
<dbReference type="Proteomes" id="UP000242886">
    <property type="component" value="Plasmid SDENCHOLpc"/>
</dbReference>
<reference evidence="2" key="1">
    <citation type="submission" date="2017-03" db="EMBL/GenBank/DDBJ databases">
        <authorList>
            <consortium name="AG Boll"/>
        </authorList>
    </citation>
    <scope>NUCLEOTIDE SEQUENCE [LARGE SCALE GENOMIC DNA]</scope>
    <source>
        <strain evidence="2">Chol</strain>
    </source>
</reference>
<evidence type="ECO:0000313" key="3">
    <source>
        <dbReference type="Proteomes" id="UP000242886"/>
    </source>
</evidence>
<evidence type="ECO:0000256" key="1">
    <source>
        <dbReference type="SAM" id="Phobius"/>
    </source>
</evidence>
<dbReference type="AlphaFoldDB" id="A0A7Z7MWF3"/>
<keyword evidence="1" id="KW-0812">Transmembrane</keyword>
<keyword evidence="2" id="KW-0614">Plasmid</keyword>
<keyword evidence="1" id="KW-1133">Transmembrane helix</keyword>
<dbReference type="EMBL" id="LT837806">
    <property type="protein sequence ID" value="SMB33504.1"/>
    <property type="molecule type" value="Genomic_DNA"/>
</dbReference>
<gene>
    <name evidence="2" type="ORF">SDENCHOL_PC0012</name>
</gene>
<keyword evidence="3" id="KW-1185">Reference proteome</keyword>
<accession>A0A7Z7MWF3</accession>
<protein>
    <submittedName>
        <fullName evidence="2">Uncharacterized protein</fullName>
    </submittedName>
</protein>